<evidence type="ECO:0000256" key="1">
    <source>
        <dbReference type="SAM" id="SignalP"/>
    </source>
</evidence>
<protein>
    <recommendedName>
        <fullName evidence="4">DUF4139 domain-containing protein</fullName>
    </recommendedName>
</protein>
<dbReference type="Proteomes" id="UP000297693">
    <property type="component" value="Unassembled WGS sequence"/>
</dbReference>
<comment type="caution">
    <text evidence="2">The sequence shown here is derived from an EMBL/GenBank/DDBJ whole genome shotgun (WGS) entry which is preliminary data.</text>
</comment>
<dbReference type="PANTHER" id="PTHR38075">
    <property type="entry name" value="DUF4139 DOMAIN-CONTAINING PROTEIN"/>
    <property type="match status" value="1"/>
</dbReference>
<evidence type="ECO:0008006" key="4">
    <source>
        <dbReference type="Google" id="ProtNLM"/>
    </source>
</evidence>
<dbReference type="PANTHER" id="PTHR38075:SF1">
    <property type="entry name" value="DUF4139 DOMAIN-CONTAINING PROTEIN"/>
    <property type="match status" value="1"/>
</dbReference>
<keyword evidence="1" id="KW-0732">Signal</keyword>
<gene>
    <name evidence="2" type="ORF">EHQ58_16315</name>
</gene>
<accession>A0A4R9JW09</accession>
<proteinExistence type="predicted"/>
<evidence type="ECO:0000313" key="3">
    <source>
        <dbReference type="Proteomes" id="UP000297693"/>
    </source>
</evidence>
<dbReference type="OrthoDB" id="9783078at2"/>
<sequence length="477" mass="54278">MYMKNLTLVCLSLVAFLSVGSIADSSFNSSSESDRKSVSVTIYNAGIGLVRETRSILLPKGIRMLRFEDVASEILPQTVRVKGEDPKKLTVYEQNYEYDLISHDRLLEKYVGKEVTIYRDEKDKSIGTKATLISNNGNPVYKIGDQISLGYDGRVTIPTLPDNLFAKPTLVWKLKNEEEKEQILEVSYQTNGMNWSADYILILDKEEDSADLNSWVTLTNTSGTRFSNATLQLVAGKIQLVNKQPFQQVPTTKVYKRTMEMESSDYAAPQFDQENLSEYYLYTLDQPTTIGYNQTKQVQLFQTEGISIKKYFVFENLPMYEGNEKRFNNAAVKYIFKNTKKNSLGRPLPAGTVRVFKADSKGRQQLLGEDTIDHTPENEDIKLKTGEAFDVVANGRRTSFEVFKISNGNKTSYSAEIRNRKKEDIEVRFYATLGGDWNITKSTHKFIKESSTKTYTDVPIKAGETVSVEYTVETKYW</sequence>
<organism evidence="2 3">
    <name type="scientific">Leptospira ognonensis</name>
    <dbReference type="NCBI Taxonomy" id="2484945"/>
    <lineage>
        <taxon>Bacteria</taxon>
        <taxon>Pseudomonadati</taxon>
        <taxon>Spirochaetota</taxon>
        <taxon>Spirochaetia</taxon>
        <taxon>Leptospirales</taxon>
        <taxon>Leptospiraceae</taxon>
        <taxon>Leptospira</taxon>
    </lineage>
</organism>
<keyword evidence="3" id="KW-1185">Reference proteome</keyword>
<evidence type="ECO:0000313" key="2">
    <source>
        <dbReference type="EMBL" id="TGL56204.1"/>
    </source>
</evidence>
<feature type="chain" id="PRO_5020379365" description="DUF4139 domain-containing protein" evidence="1">
    <location>
        <begin position="24"/>
        <end position="477"/>
    </location>
</feature>
<feature type="signal peptide" evidence="1">
    <location>
        <begin position="1"/>
        <end position="23"/>
    </location>
</feature>
<dbReference type="EMBL" id="RQGD01000046">
    <property type="protein sequence ID" value="TGL56204.1"/>
    <property type="molecule type" value="Genomic_DNA"/>
</dbReference>
<reference evidence="2" key="1">
    <citation type="journal article" date="2019" name="PLoS Negl. Trop. Dis.">
        <title>Revisiting the worldwide diversity of Leptospira species in the environment.</title>
        <authorList>
            <person name="Vincent A.T."/>
            <person name="Schiettekatte O."/>
            <person name="Bourhy P."/>
            <person name="Veyrier F.J."/>
            <person name="Picardeau M."/>
        </authorList>
    </citation>
    <scope>NUCLEOTIDE SEQUENCE [LARGE SCALE GENOMIC DNA]</scope>
    <source>
        <strain evidence="2">201702476</strain>
    </source>
</reference>
<dbReference type="AlphaFoldDB" id="A0A4R9JW09"/>
<name>A0A4R9JW09_9LEPT</name>